<gene>
    <name evidence="1" type="ORF">QLQ12_06340</name>
</gene>
<dbReference type="Proteomes" id="UP001241758">
    <property type="component" value="Unassembled WGS sequence"/>
</dbReference>
<name>A0ABT6WEQ2_9ACTN</name>
<accession>A0ABT6WEQ2</accession>
<comment type="caution">
    <text evidence="1">The sequence shown here is derived from an EMBL/GenBank/DDBJ whole genome shotgun (WGS) entry which is preliminary data.</text>
</comment>
<evidence type="ECO:0000313" key="1">
    <source>
        <dbReference type="EMBL" id="MDI6098219.1"/>
    </source>
</evidence>
<dbReference type="EMBL" id="JASCTH010000003">
    <property type="protein sequence ID" value="MDI6098219.1"/>
    <property type="molecule type" value="Genomic_DNA"/>
</dbReference>
<keyword evidence="2" id="KW-1185">Reference proteome</keyword>
<organism evidence="1 2">
    <name type="scientific">Actinoplanes sandaracinus</name>
    <dbReference type="NCBI Taxonomy" id="3045177"/>
    <lineage>
        <taxon>Bacteria</taxon>
        <taxon>Bacillati</taxon>
        <taxon>Actinomycetota</taxon>
        <taxon>Actinomycetes</taxon>
        <taxon>Micromonosporales</taxon>
        <taxon>Micromonosporaceae</taxon>
        <taxon>Actinoplanes</taxon>
    </lineage>
</organism>
<dbReference type="RefSeq" id="WP_282757760.1">
    <property type="nucleotide sequence ID" value="NZ_JASCTH010000003.1"/>
</dbReference>
<evidence type="ECO:0000313" key="2">
    <source>
        <dbReference type="Proteomes" id="UP001241758"/>
    </source>
</evidence>
<reference evidence="1 2" key="1">
    <citation type="submission" date="2023-05" db="EMBL/GenBank/DDBJ databases">
        <title>Actinoplanes sp. NEAU-A12 genome sequencing.</title>
        <authorList>
            <person name="Wang Z.-S."/>
        </authorList>
    </citation>
    <scope>NUCLEOTIDE SEQUENCE [LARGE SCALE GENOMIC DNA]</scope>
    <source>
        <strain evidence="1 2">NEAU-A12</strain>
    </source>
</reference>
<sequence>MDEQERLRAGQDRDLSDVAEKLRVQTDLMKALATTQSQHTATLAQHTATLDRHTAMHKEHARSLGLLTLEVHGLKDGMQQIIGMLDTLIERDSPN</sequence>
<protein>
    <submittedName>
        <fullName evidence="1">Uncharacterized protein</fullName>
    </submittedName>
</protein>
<proteinExistence type="predicted"/>